<dbReference type="Proteomes" id="UP000032024">
    <property type="component" value="Chromosome"/>
</dbReference>
<dbReference type="AlphaFoldDB" id="A0AAN0TAD3"/>
<sequence>MDVAGFADTLAPTGYPGRLHPPLFAVSRKQTCQKTRLA</sequence>
<accession>A0AAN0TAD3</accession>
<dbReference type="EMBL" id="CP010525">
    <property type="protein sequence ID" value="AJO25024.1"/>
    <property type="molecule type" value="Genomic_DNA"/>
</dbReference>
<keyword evidence="2" id="KW-1185">Reference proteome</keyword>
<proteinExistence type="predicted"/>
<name>A0AAN0TAD3_HEYCO</name>
<evidence type="ECO:0000313" key="1">
    <source>
        <dbReference type="EMBL" id="AJO25024.1"/>
    </source>
</evidence>
<gene>
    <name evidence="1" type="ORF">SB48_HM08orf06674</name>
</gene>
<protein>
    <submittedName>
        <fullName evidence="1">Uncharacterized protein</fullName>
    </submittedName>
</protein>
<evidence type="ECO:0000313" key="2">
    <source>
        <dbReference type="Proteomes" id="UP000032024"/>
    </source>
</evidence>
<reference evidence="2" key="1">
    <citation type="submission" date="2015-01" db="EMBL/GenBank/DDBJ databases">
        <title>Comparative genome analysis of Bacillus coagulans HM-08, Clostridium butyricum HM-68, Bacillus subtilis HM-66 and Bacillus paralicheniformis BL-09.</title>
        <authorList>
            <person name="Zhang H."/>
        </authorList>
    </citation>
    <scope>NUCLEOTIDE SEQUENCE [LARGE SCALE GENOMIC DNA]</scope>
    <source>
        <strain evidence="2">HM-08</strain>
    </source>
</reference>
<organism evidence="1 2">
    <name type="scientific">Heyndrickxia coagulans</name>
    <name type="common">Weizmannia coagulans</name>
    <dbReference type="NCBI Taxonomy" id="1398"/>
    <lineage>
        <taxon>Bacteria</taxon>
        <taxon>Bacillati</taxon>
        <taxon>Bacillota</taxon>
        <taxon>Bacilli</taxon>
        <taxon>Bacillales</taxon>
        <taxon>Bacillaceae</taxon>
        <taxon>Heyndrickxia</taxon>
    </lineage>
</organism>